<dbReference type="GO" id="GO:0016878">
    <property type="term" value="F:acid-thiol ligase activity"/>
    <property type="evidence" value="ECO:0007669"/>
    <property type="project" value="UniProtKB-ARBA"/>
</dbReference>
<accession>B4S7Q4</accession>
<dbReference type="STRING" id="290512.Paes_1052"/>
<organism evidence="4 5">
    <name type="scientific">Prosthecochloris aestuarii (strain DSM 271 / SK 413)</name>
    <dbReference type="NCBI Taxonomy" id="290512"/>
    <lineage>
        <taxon>Bacteria</taxon>
        <taxon>Pseudomonadati</taxon>
        <taxon>Chlorobiota</taxon>
        <taxon>Chlorobiia</taxon>
        <taxon>Chlorobiales</taxon>
        <taxon>Chlorobiaceae</taxon>
        <taxon>Prosthecochloris</taxon>
    </lineage>
</organism>
<dbReference type="AlphaFoldDB" id="B4S7Q4"/>
<keyword evidence="1" id="KW-0812">Transmembrane</keyword>
<dbReference type="InterPro" id="IPR042099">
    <property type="entry name" value="ANL_N_sf"/>
</dbReference>
<dbReference type="PANTHER" id="PTHR43767:SF1">
    <property type="entry name" value="NONRIBOSOMAL PEPTIDE SYNTHASE PES1 (EUROFUNG)-RELATED"/>
    <property type="match status" value="1"/>
</dbReference>
<dbReference type="KEGG" id="paa:Paes_1052"/>
<keyword evidence="1" id="KW-0472">Membrane</keyword>
<evidence type="ECO:0000313" key="5">
    <source>
        <dbReference type="Proteomes" id="UP000002725"/>
    </source>
</evidence>
<dbReference type="PANTHER" id="PTHR43767">
    <property type="entry name" value="LONG-CHAIN-FATTY-ACID--COA LIGASE"/>
    <property type="match status" value="1"/>
</dbReference>
<keyword evidence="1" id="KW-1133">Transmembrane helix</keyword>
<dbReference type="Proteomes" id="UP000002725">
    <property type="component" value="Chromosome"/>
</dbReference>
<dbReference type="InterPro" id="IPR045851">
    <property type="entry name" value="AMP-bd_C_sf"/>
</dbReference>
<dbReference type="InterPro" id="IPR020845">
    <property type="entry name" value="AMP-binding_CS"/>
</dbReference>
<feature type="domain" description="AMP-binding enzyme C-terminal" evidence="3">
    <location>
        <begin position="472"/>
        <end position="547"/>
    </location>
</feature>
<dbReference type="Pfam" id="PF00501">
    <property type="entry name" value="AMP-binding"/>
    <property type="match status" value="1"/>
</dbReference>
<reference evidence="4" key="1">
    <citation type="submission" date="2008-06" db="EMBL/GenBank/DDBJ databases">
        <title>Complete sequence of chromosome of Prosthecochloris aestuarii DSM 271.</title>
        <authorList>
            <consortium name="US DOE Joint Genome Institute"/>
            <person name="Lucas S."/>
            <person name="Copeland A."/>
            <person name="Lapidus A."/>
            <person name="Glavina del Rio T."/>
            <person name="Dalin E."/>
            <person name="Tice H."/>
            <person name="Bruce D."/>
            <person name="Goodwin L."/>
            <person name="Pitluck S."/>
            <person name="Schmutz J."/>
            <person name="Larimer F."/>
            <person name="Land M."/>
            <person name="Hauser L."/>
            <person name="Kyrpides N."/>
            <person name="Anderson I."/>
            <person name="Liu Z."/>
            <person name="Li T."/>
            <person name="Zhao F."/>
            <person name="Overmann J."/>
            <person name="Bryant D.A."/>
            <person name="Richardson P."/>
        </authorList>
    </citation>
    <scope>NUCLEOTIDE SEQUENCE [LARGE SCALE GENOMIC DNA]</scope>
    <source>
        <strain evidence="4">DSM 271</strain>
    </source>
</reference>
<feature type="domain" description="AMP-dependent synthetase/ligase" evidence="2">
    <location>
        <begin position="31"/>
        <end position="422"/>
    </location>
</feature>
<keyword evidence="4" id="KW-0436">Ligase</keyword>
<protein>
    <submittedName>
        <fullName evidence="4">AMP-dependent synthetase and ligase</fullName>
    </submittedName>
</protein>
<evidence type="ECO:0000313" key="4">
    <source>
        <dbReference type="EMBL" id="ACF46091.1"/>
    </source>
</evidence>
<dbReference type="EMBL" id="CP001108">
    <property type="protein sequence ID" value="ACF46091.1"/>
    <property type="molecule type" value="Genomic_DNA"/>
</dbReference>
<keyword evidence="5" id="KW-1185">Reference proteome</keyword>
<feature type="transmembrane region" description="Helical" evidence="1">
    <location>
        <begin position="261"/>
        <end position="281"/>
    </location>
</feature>
<evidence type="ECO:0000259" key="3">
    <source>
        <dbReference type="Pfam" id="PF13193"/>
    </source>
</evidence>
<dbReference type="InterPro" id="IPR025110">
    <property type="entry name" value="AMP-bd_C"/>
</dbReference>
<dbReference type="InterPro" id="IPR050237">
    <property type="entry name" value="ATP-dep_AMP-bd_enzyme"/>
</dbReference>
<sequence length="566" mass="62500">MTTQPWTRHYDKGVSPSLKPYPEKTLVDVVRSHAEARPDRPAFYFMGEQTSWNQLEKQSNALARALVGSGLQKGERVALLMPNSPQMIVAEFAIWKAGGVVVPLNPLYTSKELHHTLNECGAVLAIVLTPFYTKVASIRARTSLRMVIAARISRDLPFMKRHLFCLLKEKKEGHRPLIDPGDSLLEDLIATGNAMNDQLQLPSPADNAIFLFSGGTTGEPKCAVCTHQSLVISGSQISAWFGVVLEPHEDIIMLNMPLFHVYAQVGIFGAAMMGGYAAALVPNPRDLDDLIKVIRRLGPAVLPGVPTLFNALLRHPRIENNHRILRSLKLCVSGAAPLLSETRKRFAGLTGGSIIDAYSLTEAMLASVLNPVLGTPREGAVGIPAPDVELKIVDPVNPALTLDSNQPGEILLRAPQLMEGYWQRHEETVKILKDGWLYTGDIGYMDEDGYLYIIDRKKDLIKPGGFQVWPREVEEVIASFPGITEAGVAGIPDSYQGEAVKAWVVVTEGFRLDTRELKEYCRDYLAPYKIPRYIEVIDSLPKTSVGKVLRRALVEQHCQASAHDDH</sequence>
<dbReference type="InterPro" id="IPR000873">
    <property type="entry name" value="AMP-dep_synth/lig_dom"/>
</dbReference>
<gene>
    <name evidence="4" type="ordered locus">Paes_1052</name>
</gene>
<dbReference type="Gene3D" id="3.30.300.30">
    <property type="match status" value="1"/>
</dbReference>
<evidence type="ECO:0000256" key="1">
    <source>
        <dbReference type="SAM" id="Phobius"/>
    </source>
</evidence>
<dbReference type="HOGENOM" id="CLU_000022_59_7_10"/>
<dbReference type="RefSeq" id="WP_012505628.1">
    <property type="nucleotide sequence ID" value="NC_011059.1"/>
</dbReference>
<dbReference type="SUPFAM" id="SSF56801">
    <property type="entry name" value="Acetyl-CoA synthetase-like"/>
    <property type="match status" value="1"/>
</dbReference>
<name>B4S7Q4_PROA2</name>
<dbReference type="Gene3D" id="3.40.50.12780">
    <property type="entry name" value="N-terminal domain of ligase-like"/>
    <property type="match status" value="1"/>
</dbReference>
<proteinExistence type="predicted"/>
<dbReference type="Pfam" id="PF13193">
    <property type="entry name" value="AMP-binding_C"/>
    <property type="match status" value="1"/>
</dbReference>
<evidence type="ECO:0000259" key="2">
    <source>
        <dbReference type="Pfam" id="PF00501"/>
    </source>
</evidence>
<dbReference type="PROSITE" id="PS00455">
    <property type="entry name" value="AMP_BINDING"/>
    <property type="match status" value="1"/>
</dbReference>
<dbReference type="eggNOG" id="COG0318">
    <property type="taxonomic scope" value="Bacteria"/>
</dbReference>